<dbReference type="Gramene" id="KRH30201">
    <property type="protein sequence ID" value="KRH30201"/>
    <property type="gene ID" value="GLYMA_11G167000"/>
</dbReference>
<organism evidence="1">
    <name type="scientific">Glycine max</name>
    <name type="common">Soybean</name>
    <name type="synonym">Glycine hispida</name>
    <dbReference type="NCBI Taxonomy" id="3847"/>
    <lineage>
        <taxon>Eukaryota</taxon>
        <taxon>Viridiplantae</taxon>
        <taxon>Streptophyta</taxon>
        <taxon>Embryophyta</taxon>
        <taxon>Tracheophyta</taxon>
        <taxon>Spermatophyta</taxon>
        <taxon>Magnoliopsida</taxon>
        <taxon>eudicotyledons</taxon>
        <taxon>Gunneridae</taxon>
        <taxon>Pentapetalae</taxon>
        <taxon>rosids</taxon>
        <taxon>fabids</taxon>
        <taxon>Fabales</taxon>
        <taxon>Fabaceae</taxon>
        <taxon>Papilionoideae</taxon>
        <taxon>50 kb inversion clade</taxon>
        <taxon>NPAAA clade</taxon>
        <taxon>indigoferoid/millettioid clade</taxon>
        <taxon>Phaseoleae</taxon>
        <taxon>Glycine</taxon>
        <taxon>Glycine subgen. Soja</taxon>
    </lineage>
</organism>
<dbReference type="InParanoid" id="A0A0R0HR41"/>
<evidence type="ECO:0000313" key="3">
    <source>
        <dbReference type="Proteomes" id="UP000008827"/>
    </source>
</evidence>
<dbReference type="EMBL" id="CM000844">
    <property type="protein sequence ID" value="KRH30201.1"/>
    <property type="molecule type" value="Genomic_DNA"/>
</dbReference>
<reference evidence="2" key="2">
    <citation type="submission" date="2018-02" db="UniProtKB">
        <authorList>
            <consortium name="EnsemblPlants"/>
        </authorList>
    </citation>
    <scope>IDENTIFICATION</scope>
    <source>
        <strain evidence="2">Williams 82</strain>
    </source>
</reference>
<reference evidence="1 2" key="1">
    <citation type="journal article" date="2010" name="Nature">
        <title>Genome sequence of the palaeopolyploid soybean.</title>
        <authorList>
            <person name="Schmutz J."/>
            <person name="Cannon S.B."/>
            <person name="Schlueter J."/>
            <person name="Ma J."/>
            <person name="Mitros T."/>
            <person name="Nelson W."/>
            <person name="Hyten D.L."/>
            <person name="Song Q."/>
            <person name="Thelen J.J."/>
            <person name="Cheng J."/>
            <person name="Xu D."/>
            <person name="Hellsten U."/>
            <person name="May G.D."/>
            <person name="Yu Y."/>
            <person name="Sakurai T."/>
            <person name="Umezawa T."/>
            <person name="Bhattacharyya M.K."/>
            <person name="Sandhu D."/>
            <person name="Valliyodan B."/>
            <person name="Lindquist E."/>
            <person name="Peto M."/>
            <person name="Grant D."/>
            <person name="Shu S."/>
            <person name="Goodstein D."/>
            <person name="Barry K."/>
            <person name="Futrell-Griggs M."/>
            <person name="Abernathy B."/>
            <person name="Du J."/>
            <person name="Tian Z."/>
            <person name="Zhu L."/>
            <person name="Gill N."/>
            <person name="Joshi T."/>
            <person name="Libault M."/>
            <person name="Sethuraman A."/>
            <person name="Zhang X.-C."/>
            <person name="Shinozaki K."/>
            <person name="Nguyen H.T."/>
            <person name="Wing R.A."/>
            <person name="Cregan P."/>
            <person name="Specht J."/>
            <person name="Grimwood J."/>
            <person name="Rokhsar D."/>
            <person name="Stacey G."/>
            <person name="Shoemaker R.C."/>
            <person name="Jackson S.A."/>
        </authorList>
    </citation>
    <scope>NUCLEOTIDE SEQUENCE</scope>
    <source>
        <strain evidence="2">cv. Williams 82</strain>
        <tissue evidence="1">Callus</tissue>
    </source>
</reference>
<dbReference type="AlphaFoldDB" id="A0A0R0HR41"/>
<gene>
    <name evidence="1" type="ORF">GLYMA_11G167000</name>
</gene>
<evidence type="ECO:0000313" key="2">
    <source>
        <dbReference type="EnsemblPlants" id="KRH30201"/>
    </source>
</evidence>
<dbReference type="Proteomes" id="UP000008827">
    <property type="component" value="Chromosome 11"/>
</dbReference>
<protein>
    <submittedName>
        <fullName evidence="1 2">Uncharacterized protein</fullName>
    </submittedName>
</protein>
<dbReference type="EnsemblPlants" id="KRH30201">
    <property type="protein sequence ID" value="KRH30201"/>
    <property type="gene ID" value="GLYMA_11G167000"/>
</dbReference>
<keyword evidence="3" id="KW-1185">Reference proteome</keyword>
<proteinExistence type="predicted"/>
<name>A0A0R0HR41_SOYBN</name>
<evidence type="ECO:0000313" key="1">
    <source>
        <dbReference type="EMBL" id="KRH30201.1"/>
    </source>
</evidence>
<sequence>MYFKRERERGFCELTHSLSAASPQPYAATNAHSPSFLTVSSFSLCWGKKTKYFFSEGICDYEFRTPSYTCVRVMVDGVNLC</sequence>
<reference evidence="1" key="3">
    <citation type="submission" date="2018-07" db="EMBL/GenBank/DDBJ databases">
        <title>WGS assembly of Glycine max.</title>
        <authorList>
            <person name="Schmutz J."/>
            <person name="Cannon S."/>
            <person name="Schlueter J."/>
            <person name="Ma J."/>
            <person name="Mitros T."/>
            <person name="Nelson W."/>
            <person name="Hyten D."/>
            <person name="Song Q."/>
            <person name="Thelen J."/>
            <person name="Cheng J."/>
            <person name="Xu D."/>
            <person name="Hellsten U."/>
            <person name="May G."/>
            <person name="Yu Y."/>
            <person name="Sakurai T."/>
            <person name="Umezawa T."/>
            <person name="Bhattacharyya M."/>
            <person name="Sandhu D."/>
            <person name="Valliyodan B."/>
            <person name="Lindquist E."/>
            <person name="Peto M."/>
            <person name="Grant D."/>
            <person name="Shu S."/>
            <person name="Goodstein D."/>
            <person name="Barry K."/>
            <person name="Futrell-Griggs M."/>
            <person name="Abernathy B."/>
            <person name="Du J."/>
            <person name="Tian Z."/>
            <person name="Zhu L."/>
            <person name="Gill N."/>
            <person name="Joshi T."/>
            <person name="Libault M."/>
            <person name="Sethuraman A."/>
            <person name="Zhang X."/>
            <person name="Shinozaki K."/>
            <person name="Nguyen H."/>
            <person name="Wing R."/>
            <person name="Cregan P."/>
            <person name="Specht J."/>
            <person name="Grimwood J."/>
            <person name="Rokhsar D."/>
            <person name="Stacey G."/>
            <person name="Shoemaker R."/>
            <person name="Jackson S."/>
        </authorList>
    </citation>
    <scope>NUCLEOTIDE SEQUENCE</scope>
    <source>
        <tissue evidence="1">Callus</tissue>
    </source>
</reference>
<accession>A0A0R0HR41</accession>